<dbReference type="GO" id="GO:0003676">
    <property type="term" value="F:nucleic acid binding"/>
    <property type="evidence" value="ECO:0007669"/>
    <property type="project" value="InterPro"/>
</dbReference>
<protein>
    <submittedName>
        <fullName evidence="5">Putative ribonuclease H-like domain-containing protein</fullName>
    </submittedName>
</protein>
<keyword evidence="1" id="KW-0175">Coiled coil</keyword>
<feature type="domain" description="GAG-pre-integrase" evidence="4">
    <location>
        <begin position="649"/>
        <end position="695"/>
    </location>
</feature>
<dbReference type="InterPro" id="IPR013103">
    <property type="entry name" value="RVT_2"/>
</dbReference>
<feature type="region of interest" description="Disordered" evidence="2">
    <location>
        <begin position="536"/>
        <end position="557"/>
    </location>
</feature>
<name>A0A6L2J833_TANCI</name>
<organism evidence="5">
    <name type="scientific">Tanacetum cinerariifolium</name>
    <name type="common">Dalmatian daisy</name>
    <name type="synonym">Chrysanthemum cinerariifolium</name>
    <dbReference type="NCBI Taxonomy" id="118510"/>
    <lineage>
        <taxon>Eukaryota</taxon>
        <taxon>Viridiplantae</taxon>
        <taxon>Streptophyta</taxon>
        <taxon>Embryophyta</taxon>
        <taxon>Tracheophyta</taxon>
        <taxon>Spermatophyta</taxon>
        <taxon>Magnoliopsida</taxon>
        <taxon>eudicotyledons</taxon>
        <taxon>Gunneridae</taxon>
        <taxon>Pentapetalae</taxon>
        <taxon>asterids</taxon>
        <taxon>campanulids</taxon>
        <taxon>Asterales</taxon>
        <taxon>Asteraceae</taxon>
        <taxon>Asteroideae</taxon>
        <taxon>Anthemideae</taxon>
        <taxon>Anthemidinae</taxon>
        <taxon>Tanacetum</taxon>
    </lineage>
</organism>
<dbReference type="PANTHER" id="PTHR11439:SF495">
    <property type="entry name" value="REVERSE TRANSCRIPTASE, RNA-DEPENDENT DNA POLYMERASE-RELATED"/>
    <property type="match status" value="1"/>
</dbReference>
<feature type="compositionally biased region" description="Basic residues" evidence="2">
    <location>
        <begin position="540"/>
        <end position="557"/>
    </location>
</feature>
<dbReference type="InterPro" id="IPR043502">
    <property type="entry name" value="DNA/RNA_pol_sf"/>
</dbReference>
<gene>
    <name evidence="5" type="ORF">Tci_004695</name>
</gene>
<proteinExistence type="predicted"/>
<dbReference type="SUPFAM" id="SSF53098">
    <property type="entry name" value="Ribonuclease H-like"/>
    <property type="match status" value="1"/>
</dbReference>
<feature type="domain" description="Reverse transcriptase Ty1/copia-type" evidence="3">
    <location>
        <begin position="866"/>
        <end position="1013"/>
    </location>
</feature>
<dbReference type="CDD" id="cd09272">
    <property type="entry name" value="RNase_HI_RT_Ty1"/>
    <property type="match status" value="1"/>
</dbReference>
<dbReference type="InterPro" id="IPR012337">
    <property type="entry name" value="RNaseH-like_sf"/>
</dbReference>
<feature type="coiled-coil region" evidence="1">
    <location>
        <begin position="65"/>
        <end position="92"/>
    </location>
</feature>
<dbReference type="EMBL" id="BKCJ010000384">
    <property type="protein sequence ID" value="GEU32717.1"/>
    <property type="molecule type" value="Genomic_DNA"/>
</dbReference>
<sequence length="1214" mass="137125">MTDYSLWEVILIGNSPTPTRVVDGVVQPVAPTIAEQRLAKKNELKARGTLFMALPDKHQLKFNIHKDAKSLMEAIEKRLQKLISQLEILGESLSQEDINLKFLRSLPLEWRTHTLIWRNKIDLEDQSLDELFNNLKIYKAEVKSSSSTSLTTQNIAFVSSKNTNNTNESVSAITSVSAASTKVPVSALPNVDNLSDVVIYSFFASQSNSAQLDNDDLKQIDADDLEEMDLKWQMAMLTMRARRIGHFARECMSHRDTRNKDTKRRNVPVETSTSNALVSQCDGVGSYDWSFQEGEEPTYYALMAFTSLSSLGSDSEVAPCSKSCTKAYATLQSHYDKLTDDFRKSQFDVLSYKTGLESVEARLVVYQQNENVFEEDIKSLKLDVMLRDNALVELRNKFEKAEQERDDYAFDVNMPTSQVHGRYKSGEGYHAVFPPYTGTFMPPKPDLVFHDAPTACKTVPNVLNVEPSITKPTKELSQSHKPSAPLIEDWVSDTKDESKVLTRSRLIPLNAARPVTTTIPQTNVKYQRPAKHVVNTPHSSIRRPINHRSPPKTSHFHQKVTTVTTKQGNPQHDLKDKGVIDSGCLRHMTGNISYLSDFKEINRGYVAFGGNPKTGKITGKDTECVVLSSDFKLPDETHVLLRVPRENNMYNVDLTNIVPSGDLTCLFANATLDESNLWHRRLGHINFKTMNKLVKGIKREFSVARTPQQNRVAERKNQTLIEAARTMLADSFLPIPFWAEAVHAMYKIGAVIQDNFDAGKVGKEPVSTHQYVLLPLWSIGSKDPKNKDSDTAFVVKENKSEVYVSPSSRDKPKKHDEKAKREAKGKSPVELSKGVRDLNITYSDDEEDVGAEADFSNLEPSITVSPIPTTRVHKYHPVTQIIGDLSSAPLTRSMARMGHTQEEGIDYEEVFAPVARIEAIRLFLAYASFMGFMIYQMDFKSAFLYGTIKEELYVYQPLRFEDPDYPDEVYKVVKALYGLHQAPRAWYETLANYLLENGFQRGKIDQTLFIKKQKVDERQVLDEFNGRTHFFLGLQVKQKQDGIFTSQDKYIAEILKKFGFTDEKSTSTPIDTEKPLLKDPDGEDVDVHIYRSMIGSLMYLTSSRPDIMFTVCACVRSHVTLKASHLHAVKRIFRYLKDKPHLGLWYPKDSSFNLVTYSDSDYAGASLDRKSTIGGCQFLGCRLISWQCKKHIVVATSSTKAEYVAATSCCAQVL</sequence>
<evidence type="ECO:0000256" key="1">
    <source>
        <dbReference type="SAM" id="Coils"/>
    </source>
</evidence>
<dbReference type="PANTHER" id="PTHR11439">
    <property type="entry name" value="GAG-POL-RELATED RETROTRANSPOSON"/>
    <property type="match status" value="1"/>
</dbReference>
<dbReference type="Gene3D" id="3.30.420.10">
    <property type="entry name" value="Ribonuclease H-like superfamily/Ribonuclease H"/>
    <property type="match status" value="1"/>
</dbReference>
<comment type="caution">
    <text evidence="5">The sequence shown here is derived from an EMBL/GenBank/DDBJ whole genome shotgun (WGS) entry which is preliminary data.</text>
</comment>
<dbReference type="AlphaFoldDB" id="A0A6L2J833"/>
<feature type="compositionally biased region" description="Basic and acidic residues" evidence="2">
    <location>
        <begin position="808"/>
        <end position="827"/>
    </location>
</feature>
<accession>A0A6L2J833</accession>
<dbReference type="SUPFAM" id="SSF56672">
    <property type="entry name" value="DNA/RNA polymerases"/>
    <property type="match status" value="1"/>
</dbReference>
<dbReference type="Pfam" id="PF07727">
    <property type="entry name" value="RVT_2"/>
    <property type="match status" value="1"/>
</dbReference>
<evidence type="ECO:0000259" key="3">
    <source>
        <dbReference type="Pfam" id="PF07727"/>
    </source>
</evidence>
<evidence type="ECO:0000256" key="2">
    <source>
        <dbReference type="SAM" id="MobiDB-lite"/>
    </source>
</evidence>
<dbReference type="InterPro" id="IPR036397">
    <property type="entry name" value="RNaseH_sf"/>
</dbReference>
<feature type="region of interest" description="Disordered" evidence="2">
    <location>
        <begin position="803"/>
        <end position="829"/>
    </location>
</feature>
<reference evidence="5" key="1">
    <citation type="journal article" date="2019" name="Sci. Rep.">
        <title>Draft genome of Tanacetum cinerariifolium, the natural source of mosquito coil.</title>
        <authorList>
            <person name="Yamashiro T."/>
            <person name="Shiraishi A."/>
            <person name="Satake H."/>
            <person name="Nakayama K."/>
        </authorList>
    </citation>
    <scope>NUCLEOTIDE SEQUENCE</scope>
</reference>
<evidence type="ECO:0000259" key="4">
    <source>
        <dbReference type="Pfam" id="PF13976"/>
    </source>
</evidence>
<evidence type="ECO:0000313" key="5">
    <source>
        <dbReference type="EMBL" id="GEU32717.1"/>
    </source>
</evidence>
<dbReference type="Pfam" id="PF13976">
    <property type="entry name" value="gag_pre-integrs"/>
    <property type="match status" value="1"/>
</dbReference>
<dbReference type="InterPro" id="IPR025724">
    <property type="entry name" value="GAG-pre-integrase_dom"/>
</dbReference>